<dbReference type="Gene3D" id="3.30.390.80">
    <property type="entry name" value="DNA repair protein Rad52/59/22"/>
    <property type="match status" value="1"/>
</dbReference>
<keyword evidence="3 5" id="KW-0233">DNA recombination</keyword>
<sequence>MSGSLGHRIDYSHTVFGSDCEADLKECGTLEDWNERPASVWAVGRIGLLQSKIEKYKYLIYHNKRYGKHDLSKVIPGSVLRQYANESFGFDGWKIDILRVEVRESGRRRSDDSDVDSKFTILAEAEVMVSLKDGTNTKSSGVGCATMASRGESYGKAKKEAVNDALKKAFLSFERIILEHEVKIDNKYYVDGQYASKQGQK</sequence>
<comment type="similarity">
    <text evidence="1 5">Belongs to the RAD52 family.</text>
</comment>
<name>A0A7H9AZE6_ZYGMR</name>
<proteinExistence type="inferred from homology"/>
<dbReference type="RefSeq" id="XP_037143314.1">
    <property type="nucleotide sequence ID" value="XM_037287419.1"/>
</dbReference>
<reference evidence="6 7" key="1">
    <citation type="submission" date="2020-07" db="EMBL/GenBank/DDBJ databases">
        <title>The yeast mating-type switching endonuclease HO is a domesticated member of an unorthodox homing genetic element family.</title>
        <authorList>
            <person name="Coughlan A.Y."/>
            <person name="Lombardi L."/>
            <person name="Braun-Galleani S."/>
            <person name="Martos A.R."/>
            <person name="Galeote V."/>
            <person name="Bigey F."/>
            <person name="Dequin S."/>
            <person name="Byrne K.P."/>
            <person name="Wolfe K.H."/>
        </authorList>
    </citation>
    <scope>NUCLEOTIDE SEQUENCE [LARGE SCALE GENOMIC DNA]</scope>
    <source>
        <strain evidence="6 7">NRRL Y-6702</strain>
    </source>
</reference>
<dbReference type="Pfam" id="PF04098">
    <property type="entry name" value="Rad52_Rad22"/>
    <property type="match status" value="1"/>
</dbReference>
<dbReference type="EMBL" id="CP058605">
    <property type="protein sequence ID" value="QLG71586.1"/>
    <property type="molecule type" value="Genomic_DNA"/>
</dbReference>
<evidence type="ECO:0000256" key="1">
    <source>
        <dbReference type="ARBA" id="ARBA00006638"/>
    </source>
</evidence>
<keyword evidence="2 5" id="KW-0227">DNA damage</keyword>
<dbReference type="OrthoDB" id="206565at2759"/>
<dbReference type="InterPro" id="IPR016810">
    <property type="entry name" value="Rad59"/>
</dbReference>
<keyword evidence="4 5" id="KW-0234">DNA repair</keyword>
<organism evidence="6 7">
    <name type="scientific">Zygotorulaspora mrakii</name>
    <name type="common">Zygosaccharomyces mrakii</name>
    <dbReference type="NCBI Taxonomy" id="42260"/>
    <lineage>
        <taxon>Eukaryota</taxon>
        <taxon>Fungi</taxon>
        <taxon>Dikarya</taxon>
        <taxon>Ascomycota</taxon>
        <taxon>Saccharomycotina</taxon>
        <taxon>Saccharomycetes</taxon>
        <taxon>Saccharomycetales</taxon>
        <taxon>Saccharomycetaceae</taxon>
        <taxon>Zygotorulaspora</taxon>
    </lineage>
</organism>
<dbReference type="GO" id="GO:0000724">
    <property type="term" value="P:double-strand break repair via homologous recombination"/>
    <property type="evidence" value="ECO:0007669"/>
    <property type="project" value="TreeGrafter"/>
</dbReference>
<evidence type="ECO:0000256" key="2">
    <source>
        <dbReference type="ARBA" id="ARBA00022763"/>
    </source>
</evidence>
<evidence type="ECO:0000256" key="3">
    <source>
        <dbReference type="ARBA" id="ARBA00023172"/>
    </source>
</evidence>
<gene>
    <name evidence="6" type="ORF">HG535_0B06310</name>
</gene>
<comment type="function">
    <text evidence="5">Involved in the repair of double-strand breaks in DNA during vegetative growth via recombination and single-strand annealing. Anneals complementary single-stranded DNA.</text>
</comment>
<dbReference type="PANTHER" id="PTHR12132">
    <property type="entry name" value="DNA REPAIR AND RECOMBINATION PROTEIN RAD52, RAD59"/>
    <property type="match status" value="1"/>
</dbReference>
<accession>A0A7H9AZE6</accession>
<dbReference type="PIRSF" id="PIRSF022936">
    <property type="entry name" value="RAD59_fungi"/>
    <property type="match status" value="1"/>
</dbReference>
<dbReference type="KEGG" id="zmk:HG535_0B06310"/>
<protein>
    <recommendedName>
        <fullName evidence="5">DNA repair protein RAD59</fullName>
    </recommendedName>
</protein>
<dbReference type="PANTHER" id="PTHR12132:SF2">
    <property type="entry name" value="DNA REPAIR PROTEIN RAD59"/>
    <property type="match status" value="1"/>
</dbReference>
<dbReference type="InterPro" id="IPR007232">
    <property type="entry name" value="Rad52_Rad59_Rad22"/>
</dbReference>
<comment type="subcellular location">
    <subcellularLocation>
        <location evidence="5">Nucleus</location>
    </subcellularLocation>
</comment>
<dbReference type="SUPFAM" id="SSF54768">
    <property type="entry name" value="dsRNA-binding domain-like"/>
    <property type="match status" value="1"/>
</dbReference>
<evidence type="ECO:0000256" key="4">
    <source>
        <dbReference type="ARBA" id="ARBA00023204"/>
    </source>
</evidence>
<dbReference type="Proteomes" id="UP000509704">
    <property type="component" value="Chromosome 2"/>
</dbReference>
<dbReference type="GO" id="GO:0006312">
    <property type="term" value="P:mitotic recombination"/>
    <property type="evidence" value="ECO:0007669"/>
    <property type="project" value="TreeGrafter"/>
</dbReference>
<evidence type="ECO:0000313" key="6">
    <source>
        <dbReference type="EMBL" id="QLG71586.1"/>
    </source>
</evidence>
<dbReference type="AlphaFoldDB" id="A0A7H9AZE6"/>
<dbReference type="GO" id="GO:0005634">
    <property type="term" value="C:nucleus"/>
    <property type="evidence" value="ECO:0007669"/>
    <property type="project" value="UniProtKB-SubCell"/>
</dbReference>
<dbReference type="GO" id="GO:0045002">
    <property type="term" value="P:double-strand break repair via single-strand annealing"/>
    <property type="evidence" value="ECO:0007669"/>
    <property type="project" value="InterPro"/>
</dbReference>
<keyword evidence="5" id="KW-0539">Nucleus</keyword>
<comment type="subunit">
    <text evidence="5">Interacts with RAD51 and RAD52.</text>
</comment>
<evidence type="ECO:0000256" key="5">
    <source>
        <dbReference type="PIRNR" id="PIRNR022936"/>
    </source>
</evidence>
<keyword evidence="7" id="KW-1185">Reference proteome</keyword>
<evidence type="ECO:0000313" key="7">
    <source>
        <dbReference type="Proteomes" id="UP000509704"/>
    </source>
</evidence>
<dbReference type="GeneID" id="59235248"/>
<dbReference type="InterPro" id="IPR041247">
    <property type="entry name" value="Rad52_fam"/>
</dbReference>
<dbReference type="InterPro" id="IPR042525">
    <property type="entry name" value="Rad52_Rad59_Rad22_sf"/>
</dbReference>